<accession>R7RXQ5</accession>
<dbReference type="KEGG" id="shs:STEHIDRAFT_163597"/>
<keyword evidence="3" id="KW-1185">Reference proteome</keyword>
<dbReference type="Proteomes" id="UP000053927">
    <property type="component" value="Unassembled WGS sequence"/>
</dbReference>
<dbReference type="AlphaFoldDB" id="R7RXQ5"/>
<dbReference type="GeneID" id="18802395"/>
<evidence type="ECO:0000313" key="2">
    <source>
        <dbReference type="EMBL" id="EIM79568.1"/>
    </source>
</evidence>
<proteinExistence type="predicted"/>
<feature type="region of interest" description="Disordered" evidence="1">
    <location>
        <begin position="1"/>
        <end position="30"/>
    </location>
</feature>
<protein>
    <submittedName>
        <fullName evidence="2">Uncharacterized protein</fullName>
    </submittedName>
</protein>
<evidence type="ECO:0000313" key="3">
    <source>
        <dbReference type="Proteomes" id="UP000053927"/>
    </source>
</evidence>
<gene>
    <name evidence="2" type="ORF">STEHIDRAFT_163597</name>
</gene>
<evidence type="ECO:0000256" key="1">
    <source>
        <dbReference type="SAM" id="MobiDB-lite"/>
    </source>
</evidence>
<feature type="region of interest" description="Disordered" evidence="1">
    <location>
        <begin position="85"/>
        <end position="104"/>
    </location>
</feature>
<name>R7RXQ5_STEHR</name>
<sequence>MNGVEPRPHLQKSSSSRGNQPGFSPLQPHRCPVARRHLSDLSSTVQNDMYPLLACNTASPRLPASHFPYASDYGSSAATIPVNLSASNPSTAHPQRYNATARRC</sequence>
<feature type="compositionally biased region" description="Polar residues" evidence="1">
    <location>
        <begin position="11"/>
        <end position="22"/>
    </location>
</feature>
<dbReference type="EMBL" id="JH687403">
    <property type="protein sequence ID" value="EIM79568.1"/>
    <property type="molecule type" value="Genomic_DNA"/>
</dbReference>
<organism evidence="2 3">
    <name type="scientific">Stereum hirsutum (strain FP-91666)</name>
    <name type="common">White-rot fungus</name>
    <dbReference type="NCBI Taxonomy" id="721885"/>
    <lineage>
        <taxon>Eukaryota</taxon>
        <taxon>Fungi</taxon>
        <taxon>Dikarya</taxon>
        <taxon>Basidiomycota</taxon>
        <taxon>Agaricomycotina</taxon>
        <taxon>Agaricomycetes</taxon>
        <taxon>Russulales</taxon>
        <taxon>Stereaceae</taxon>
        <taxon>Stereum</taxon>
    </lineage>
</organism>
<reference evidence="3" key="1">
    <citation type="journal article" date="2012" name="Science">
        <title>The Paleozoic origin of enzymatic lignin decomposition reconstructed from 31 fungal genomes.</title>
        <authorList>
            <person name="Floudas D."/>
            <person name="Binder M."/>
            <person name="Riley R."/>
            <person name="Barry K."/>
            <person name="Blanchette R.A."/>
            <person name="Henrissat B."/>
            <person name="Martinez A.T."/>
            <person name="Otillar R."/>
            <person name="Spatafora J.W."/>
            <person name="Yadav J.S."/>
            <person name="Aerts A."/>
            <person name="Benoit I."/>
            <person name="Boyd A."/>
            <person name="Carlson A."/>
            <person name="Copeland A."/>
            <person name="Coutinho P.M."/>
            <person name="de Vries R.P."/>
            <person name="Ferreira P."/>
            <person name="Findley K."/>
            <person name="Foster B."/>
            <person name="Gaskell J."/>
            <person name="Glotzer D."/>
            <person name="Gorecki P."/>
            <person name="Heitman J."/>
            <person name="Hesse C."/>
            <person name="Hori C."/>
            <person name="Igarashi K."/>
            <person name="Jurgens J.A."/>
            <person name="Kallen N."/>
            <person name="Kersten P."/>
            <person name="Kohler A."/>
            <person name="Kuees U."/>
            <person name="Kumar T.K.A."/>
            <person name="Kuo A."/>
            <person name="LaButti K."/>
            <person name="Larrondo L.F."/>
            <person name="Lindquist E."/>
            <person name="Ling A."/>
            <person name="Lombard V."/>
            <person name="Lucas S."/>
            <person name="Lundell T."/>
            <person name="Martin R."/>
            <person name="McLaughlin D.J."/>
            <person name="Morgenstern I."/>
            <person name="Morin E."/>
            <person name="Murat C."/>
            <person name="Nagy L.G."/>
            <person name="Nolan M."/>
            <person name="Ohm R.A."/>
            <person name="Patyshakuliyeva A."/>
            <person name="Rokas A."/>
            <person name="Ruiz-Duenas F.J."/>
            <person name="Sabat G."/>
            <person name="Salamov A."/>
            <person name="Samejima M."/>
            <person name="Schmutz J."/>
            <person name="Slot J.C."/>
            <person name="St John F."/>
            <person name="Stenlid J."/>
            <person name="Sun H."/>
            <person name="Sun S."/>
            <person name="Syed K."/>
            <person name="Tsang A."/>
            <person name="Wiebenga A."/>
            <person name="Young D."/>
            <person name="Pisabarro A."/>
            <person name="Eastwood D.C."/>
            <person name="Martin F."/>
            <person name="Cullen D."/>
            <person name="Grigoriev I.V."/>
            <person name="Hibbett D.S."/>
        </authorList>
    </citation>
    <scope>NUCLEOTIDE SEQUENCE [LARGE SCALE GENOMIC DNA]</scope>
    <source>
        <strain evidence="3">FP-91666</strain>
    </source>
</reference>
<dbReference type="RefSeq" id="XP_007311359.1">
    <property type="nucleotide sequence ID" value="XM_007311297.1"/>
</dbReference>